<dbReference type="SFLD" id="SFLDG01129">
    <property type="entry name" value="C1.5:_HAD__Beta-PGM__Phosphata"/>
    <property type="match status" value="1"/>
</dbReference>
<dbReference type="SUPFAM" id="SSF56784">
    <property type="entry name" value="HAD-like"/>
    <property type="match status" value="1"/>
</dbReference>
<sequence>MLFDLDGTLTDSASGIIAGFRHALAAVGAPEPPPEVVADVVGPPMLETFRRLGLDEDRAQAAWRAYFDLYDDGGGWAQNAVYEGIEPVLLDLFERGIRLGVATSKAQRLAVRILDHFELSKYFEFIGGASDDGKRRAKVDVVAHTLGSMDVAPVVDATPDVVMVGDRSHDVRGAAHWGIPTIFAGWGYGLAGESDGAVWIAESVARLAELVSER</sequence>
<dbReference type="PANTHER" id="PTHR43434">
    <property type="entry name" value="PHOSPHOGLYCOLATE PHOSPHATASE"/>
    <property type="match status" value="1"/>
</dbReference>
<dbReference type="Gene3D" id="1.10.150.240">
    <property type="entry name" value="Putative phosphatase, domain 2"/>
    <property type="match status" value="1"/>
</dbReference>
<dbReference type="Proteomes" id="UP000535543">
    <property type="component" value="Unassembled WGS sequence"/>
</dbReference>
<organism evidence="1 2">
    <name type="scientific">Antrihabitans stalactiti</name>
    <dbReference type="NCBI Taxonomy" id="2584121"/>
    <lineage>
        <taxon>Bacteria</taxon>
        <taxon>Bacillati</taxon>
        <taxon>Actinomycetota</taxon>
        <taxon>Actinomycetes</taxon>
        <taxon>Mycobacteriales</taxon>
        <taxon>Nocardiaceae</taxon>
        <taxon>Antrihabitans</taxon>
    </lineage>
</organism>
<dbReference type="InterPro" id="IPR050155">
    <property type="entry name" value="HAD-like_hydrolase_sf"/>
</dbReference>
<dbReference type="InterPro" id="IPR023214">
    <property type="entry name" value="HAD_sf"/>
</dbReference>
<protein>
    <submittedName>
        <fullName evidence="1">HAD family hydrolase</fullName>
    </submittedName>
</protein>
<dbReference type="EMBL" id="VCQU01000002">
    <property type="protein sequence ID" value="NMN94771.1"/>
    <property type="molecule type" value="Genomic_DNA"/>
</dbReference>
<dbReference type="Gene3D" id="3.40.50.1000">
    <property type="entry name" value="HAD superfamily/HAD-like"/>
    <property type="match status" value="1"/>
</dbReference>
<proteinExistence type="predicted"/>
<reference evidence="1 2" key="1">
    <citation type="submission" date="2019-05" db="EMBL/GenBank/DDBJ databases">
        <authorList>
            <person name="Lee S.D."/>
        </authorList>
    </citation>
    <scope>NUCLEOTIDE SEQUENCE [LARGE SCALE GENOMIC DNA]</scope>
    <source>
        <strain evidence="1 2">YC2-7</strain>
    </source>
</reference>
<dbReference type="RefSeq" id="WP_169585895.1">
    <property type="nucleotide sequence ID" value="NZ_VCQU01000002.1"/>
</dbReference>
<comment type="caution">
    <text evidence="1">The sequence shown here is derived from an EMBL/GenBank/DDBJ whole genome shotgun (WGS) entry which is preliminary data.</text>
</comment>
<dbReference type="PANTHER" id="PTHR43434:SF20">
    <property type="entry name" value="5'-NUCLEOTIDASE"/>
    <property type="match status" value="1"/>
</dbReference>
<dbReference type="GO" id="GO:0016787">
    <property type="term" value="F:hydrolase activity"/>
    <property type="evidence" value="ECO:0007669"/>
    <property type="project" value="UniProtKB-KW"/>
</dbReference>
<name>A0A848K8J3_9NOCA</name>
<evidence type="ECO:0000313" key="2">
    <source>
        <dbReference type="Proteomes" id="UP000535543"/>
    </source>
</evidence>
<reference evidence="1 2" key="2">
    <citation type="submission" date="2020-06" db="EMBL/GenBank/DDBJ databases">
        <title>Antribacter stalactiti gen. nov., sp. nov., a new member of the family Nacardiaceae isolated from a cave.</title>
        <authorList>
            <person name="Kim I.S."/>
        </authorList>
    </citation>
    <scope>NUCLEOTIDE SEQUENCE [LARGE SCALE GENOMIC DNA]</scope>
    <source>
        <strain evidence="1 2">YC2-7</strain>
    </source>
</reference>
<dbReference type="InterPro" id="IPR023198">
    <property type="entry name" value="PGP-like_dom2"/>
</dbReference>
<dbReference type="InterPro" id="IPR006439">
    <property type="entry name" value="HAD-SF_hydro_IA"/>
</dbReference>
<dbReference type="NCBIfam" id="TIGR01549">
    <property type="entry name" value="HAD-SF-IA-v1"/>
    <property type="match status" value="1"/>
</dbReference>
<gene>
    <name evidence="1" type="ORF">FGL95_06945</name>
</gene>
<dbReference type="GO" id="GO:0004713">
    <property type="term" value="F:protein tyrosine kinase activity"/>
    <property type="evidence" value="ECO:0007669"/>
    <property type="project" value="TreeGrafter"/>
</dbReference>
<accession>A0A848K8J3</accession>
<dbReference type="InterPro" id="IPR041492">
    <property type="entry name" value="HAD_2"/>
</dbReference>
<dbReference type="InterPro" id="IPR036412">
    <property type="entry name" value="HAD-like_sf"/>
</dbReference>
<keyword evidence="1" id="KW-0378">Hydrolase</keyword>
<dbReference type="SFLD" id="SFLDS00003">
    <property type="entry name" value="Haloacid_Dehalogenase"/>
    <property type="match status" value="1"/>
</dbReference>
<keyword evidence="2" id="KW-1185">Reference proteome</keyword>
<dbReference type="AlphaFoldDB" id="A0A848K8J3"/>
<evidence type="ECO:0000313" key="1">
    <source>
        <dbReference type="EMBL" id="NMN94771.1"/>
    </source>
</evidence>
<dbReference type="GO" id="GO:0005829">
    <property type="term" value="C:cytosol"/>
    <property type="evidence" value="ECO:0007669"/>
    <property type="project" value="TreeGrafter"/>
</dbReference>
<dbReference type="Pfam" id="PF13419">
    <property type="entry name" value="HAD_2"/>
    <property type="match status" value="1"/>
</dbReference>